<dbReference type="Gene3D" id="3.60.20.10">
    <property type="entry name" value="Glutamine Phosphoribosylpyrophosphate, subunit 1, domain 1"/>
    <property type="match status" value="1"/>
</dbReference>
<dbReference type="PROSITE" id="PS51203">
    <property type="entry name" value="CS"/>
    <property type="match status" value="1"/>
</dbReference>
<protein>
    <submittedName>
        <fullName evidence="5">Proteasome subunit alpha type-2</fullName>
    </submittedName>
</protein>
<evidence type="ECO:0000259" key="3">
    <source>
        <dbReference type="PROSITE" id="PS51048"/>
    </source>
</evidence>
<dbReference type="EMBL" id="JPKZ01000435">
    <property type="protein sequence ID" value="KHN87376.1"/>
    <property type="molecule type" value="Genomic_DNA"/>
</dbReference>
<comment type="similarity">
    <text evidence="2">Belongs to the peptidase T1A family.</text>
</comment>
<organism evidence="5 6">
    <name type="scientific">Toxocara canis</name>
    <name type="common">Canine roundworm</name>
    <dbReference type="NCBI Taxonomy" id="6265"/>
    <lineage>
        <taxon>Eukaryota</taxon>
        <taxon>Metazoa</taxon>
        <taxon>Ecdysozoa</taxon>
        <taxon>Nematoda</taxon>
        <taxon>Chromadorea</taxon>
        <taxon>Rhabditida</taxon>
        <taxon>Spirurina</taxon>
        <taxon>Ascaridomorpha</taxon>
        <taxon>Ascaridoidea</taxon>
        <taxon>Toxocaridae</taxon>
        <taxon>Toxocara</taxon>
    </lineage>
</organism>
<comment type="caution">
    <text evidence="5">The sequence shown here is derived from an EMBL/GenBank/DDBJ whole genome shotgun (WGS) entry which is preliminary data.</text>
</comment>
<dbReference type="SUPFAM" id="SSF49764">
    <property type="entry name" value="HSP20-like chaperones"/>
    <property type="match status" value="1"/>
</dbReference>
<name>A0A0B2VV07_TOXCA</name>
<dbReference type="SUPFAM" id="SSF56235">
    <property type="entry name" value="N-terminal nucleophile aminohydrolases (Ntn hydrolases)"/>
    <property type="match status" value="1"/>
</dbReference>
<dbReference type="AlphaFoldDB" id="A0A0B2VV07"/>
<dbReference type="CDD" id="cd06466">
    <property type="entry name" value="p23_CS_SGT1_like"/>
    <property type="match status" value="1"/>
</dbReference>
<dbReference type="InterPro" id="IPR050115">
    <property type="entry name" value="Proteasome_alpha"/>
</dbReference>
<evidence type="ECO:0000256" key="2">
    <source>
        <dbReference type="PROSITE-ProRule" id="PRU00808"/>
    </source>
</evidence>
<dbReference type="GO" id="GO:0051603">
    <property type="term" value="P:proteolysis involved in protein catabolic process"/>
    <property type="evidence" value="ECO:0007669"/>
    <property type="project" value="InterPro"/>
</dbReference>
<feature type="domain" description="CS" evidence="4">
    <location>
        <begin position="184"/>
        <end position="269"/>
    </location>
</feature>
<dbReference type="InterPro" id="IPR001353">
    <property type="entry name" value="Proteasome_sua/b"/>
</dbReference>
<dbReference type="PANTHER" id="PTHR11599">
    <property type="entry name" value="PROTEASOME SUBUNIT ALPHA/BETA"/>
    <property type="match status" value="1"/>
</dbReference>
<feature type="domain" description="SGS" evidence="3">
    <location>
        <begin position="282"/>
        <end position="371"/>
    </location>
</feature>
<keyword evidence="6" id="KW-1185">Reference proteome</keyword>
<dbReference type="Pfam" id="PF05002">
    <property type="entry name" value="SGS"/>
    <property type="match status" value="1"/>
</dbReference>
<evidence type="ECO:0000256" key="1">
    <source>
        <dbReference type="ARBA" id="ARBA00022942"/>
    </source>
</evidence>
<dbReference type="InterPro" id="IPR008978">
    <property type="entry name" value="HSP20-like_chaperone"/>
</dbReference>
<dbReference type="Pfam" id="PF04969">
    <property type="entry name" value="CS"/>
    <property type="match status" value="1"/>
</dbReference>
<proteinExistence type="inferred from homology"/>
<dbReference type="OMA" id="VATHYRW"/>
<dbReference type="InterPro" id="IPR029055">
    <property type="entry name" value="Ntn_hydrolases_N"/>
</dbReference>
<dbReference type="STRING" id="6265.A0A0B2VV07"/>
<dbReference type="Proteomes" id="UP000031036">
    <property type="component" value="Unassembled WGS sequence"/>
</dbReference>
<sequence length="371" mass="41915">MQIEYALNAVKNGQPSVGLRASDGVVLATENKASILYEDQAKIEKLSRHIGCVYSGMGPDYRILVKKGRKIAMQYELMYGEEIPTTQLVTKLAAVMQEYTQSGGVRPFGVSMLIAGWDAEPGNGRPLLFQCDPSGAYFAWKATALGKNDVNAKTFLEKRFSDALELDDGIHTALLTLRESFDVATHYRWDFYQTETHVTLTILKRGVTLEQCRVNYDNQIVTVLVDGEPILRLELLHPVDPSTVQLKCTPSKMEVKMAKLIGQHWDSLEKKTDDHEQKKACFAILDQTCLVNWDKFAKEVDEEDEKLEGDAAVNKLFQKIYADADDDVKKAMLKSYTESGGTVLSTNWNEIKKKRTEVKPPEGMEYKRWDQ</sequence>
<dbReference type="GO" id="GO:0019773">
    <property type="term" value="C:proteasome core complex, alpha-subunit complex"/>
    <property type="evidence" value="ECO:0007669"/>
    <property type="project" value="UniProtKB-UniRule"/>
</dbReference>
<dbReference type="InterPro" id="IPR023332">
    <property type="entry name" value="Proteasome_alpha-type"/>
</dbReference>
<evidence type="ECO:0000313" key="6">
    <source>
        <dbReference type="Proteomes" id="UP000031036"/>
    </source>
</evidence>
<evidence type="ECO:0000259" key="4">
    <source>
        <dbReference type="PROSITE" id="PS51203"/>
    </source>
</evidence>
<evidence type="ECO:0000313" key="5">
    <source>
        <dbReference type="EMBL" id="KHN87376.1"/>
    </source>
</evidence>
<gene>
    <name evidence="5" type="primary">pas-2</name>
    <name evidence="5" type="ORF">Tcan_16464</name>
</gene>
<dbReference type="InterPro" id="IPR007699">
    <property type="entry name" value="SGS_dom"/>
</dbReference>
<dbReference type="PROSITE" id="PS51475">
    <property type="entry name" value="PROTEASOME_ALPHA_2"/>
    <property type="match status" value="1"/>
</dbReference>
<dbReference type="Pfam" id="PF00227">
    <property type="entry name" value="Proteasome"/>
    <property type="match status" value="1"/>
</dbReference>
<dbReference type="PROSITE" id="PS51048">
    <property type="entry name" value="SGS"/>
    <property type="match status" value="1"/>
</dbReference>
<accession>A0A0B2VV07</accession>
<dbReference type="OrthoDB" id="431557at2759"/>
<reference evidence="5 6" key="1">
    <citation type="submission" date="2014-11" db="EMBL/GenBank/DDBJ databases">
        <title>Genetic blueprint of the zoonotic pathogen Toxocara canis.</title>
        <authorList>
            <person name="Zhu X.-Q."/>
            <person name="Korhonen P.K."/>
            <person name="Cai H."/>
            <person name="Young N.D."/>
            <person name="Nejsum P."/>
            <person name="von Samson-Himmelstjerna G."/>
            <person name="Boag P.R."/>
            <person name="Tan P."/>
            <person name="Li Q."/>
            <person name="Min J."/>
            <person name="Yang Y."/>
            <person name="Wang X."/>
            <person name="Fang X."/>
            <person name="Hall R.S."/>
            <person name="Hofmann A."/>
            <person name="Sternberg P.W."/>
            <person name="Jex A.R."/>
            <person name="Gasser R.B."/>
        </authorList>
    </citation>
    <scope>NUCLEOTIDE SEQUENCE [LARGE SCALE GENOMIC DNA]</scope>
    <source>
        <strain evidence="5">PN_DK_2014</strain>
    </source>
</reference>
<dbReference type="InterPro" id="IPR007052">
    <property type="entry name" value="CS_dom"/>
</dbReference>
<keyword evidence="1 2" id="KW-0647">Proteasome</keyword>